<comment type="caution">
    <text evidence="2">The sequence shown here is derived from an EMBL/GenBank/DDBJ whole genome shotgun (WGS) entry which is preliminary data.</text>
</comment>
<proteinExistence type="predicted"/>
<dbReference type="Proteomes" id="UP001161422">
    <property type="component" value="Unassembled WGS sequence"/>
</dbReference>
<accession>A0AA37W0L7</accession>
<organism evidence="2 3">
    <name type="scientific">Paraferrimonas sedimenticola</name>
    <dbReference type="NCBI Taxonomy" id="375674"/>
    <lineage>
        <taxon>Bacteria</taxon>
        <taxon>Pseudomonadati</taxon>
        <taxon>Pseudomonadota</taxon>
        <taxon>Gammaproteobacteria</taxon>
        <taxon>Alteromonadales</taxon>
        <taxon>Ferrimonadaceae</taxon>
        <taxon>Paraferrimonas</taxon>
    </lineage>
</organism>
<reference evidence="2" key="1">
    <citation type="journal article" date="2014" name="Int. J. Syst. Evol. Microbiol.">
        <title>Complete genome sequence of Corynebacterium casei LMG S-19264T (=DSM 44701T), isolated from a smear-ripened cheese.</title>
        <authorList>
            <consortium name="US DOE Joint Genome Institute (JGI-PGF)"/>
            <person name="Walter F."/>
            <person name="Albersmeier A."/>
            <person name="Kalinowski J."/>
            <person name="Ruckert C."/>
        </authorList>
    </citation>
    <scope>NUCLEOTIDE SEQUENCE</scope>
    <source>
        <strain evidence="2">NBRC 101628</strain>
    </source>
</reference>
<evidence type="ECO:0000256" key="1">
    <source>
        <dbReference type="SAM" id="SignalP"/>
    </source>
</evidence>
<feature type="chain" id="PRO_5041456670" description="DUF2268 domain-containing protein" evidence="1">
    <location>
        <begin position="21"/>
        <end position="263"/>
    </location>
</feature>
<gene>
    <name evidence="2" type="ORF">GCM10007895_08690</name>
</gene>
<evidence type="ECO:0000313" key="2">
    <source>
        <dbReference type="EMBL" id="GLP95563.1"/>
    </source>
</evidence>
<sequence length="263" mass="29736">MSVKLTIAIVSLCCLPFTSAAQGFASDKVQSKAPHAFVLQPEAKPFLERAALETQTQARQLARNIQRVRTLAKALKEWETLPFSERVEYLEQIFAIQVRLMQIKQPDLLIDASSYPDKVAYFDFDPSEPLEGKVFLNSAKLADANPWLSLALLIHETRHAYQLQQTEPDELTQAWQAAFVLQKETEKWSASDFYALANEFEAFQYANFAMGLLTNFEQPEQGLGLLGAQYDSQGQLVIDLLQWHEHSSGVSLVERYNNALANH</sequence>
<dbReference type="AlphaFoldDB" id="A0AA37W0L7"/>
<name>A0AA37W0L7_9GAMM</name>
<evidence type="ECO:0008006" key="4">
    <source>
        <dbReference type="Google" id="ProtNLM"/>
    </source>
</evidence>
<feature type="signal peptide" evidence="1">
    <location>
        <begin position="1"/>
        <end position="20"/>
    </location>
</feature>
<dbReference type="EMBL" id="BSNC01000003">
    <property type="protein sequence ID" value="GLP95563.1"/>
    <property type="molecule type" value="Genomic_DNA"/>
</dbReference>
<protein>
    <recommendedName>
        <fullName evidence="4">DUF2268 domain-containing protein</fullName>
    </recommendedName>
</protein>
<dbReference type="RefSeq" id="WP_095505560.1">
    <property type="nucleotide sequence ID" value="NZ_BSNC01000003.1"/>
</dbReference>
<keyword evidence="1" id="KW-0732">Signal</keyword>
<reference evidence="2" key="2">
    <citation type="submission" date="2023-01" db="EMBL/GenBank/DDBJ databases">
        <title>Draft genome sequence of Paraferrimonas sedimenticola strain NBRC 101628.</title>
        <authorList>
            <person name="Sun Q."/>
            <person name="Mori K."/>
        </authorList>
    </citation>
    <scope>NUCLEOTIDE SEQUENCE</scope>
    <source>
        <strain evidence="2">NBRC 101628</strain>
    </source>
</reference>
<keyword evidence="3" id="KW-1185">Reference proteome</keyword>
<evidence type="ECO:0000313" key="3">
    <source>
        <dbReference type="Proteomes" id="UP001161422"/>
    </source>
</evidence>